<evidence type="ECO:0000313" key="2">
    <source>
        <dbReference type="EMBL" id="KII64660.1"/>
    </source>
</evidence>
<dbReference type="Proteomes" id="UP000031668">
    <property type="component" value="Unassembled WGS sequence"/>
</dbReference>
<dbReference type="AlphaFoldDB" id="A0A0C2MJW3"/>
<keyword evidence="3" id="KW-1185">Reference proteome</keyword>
<proteinExistence type="predicted"/>
<protein>
    <submittedName>
        <fullName evidence="2">Uncharacterized protein</fullName>
    </submittedName>
</protein>
<feature type="region of interest" description="Disordered" evidence="1">
    <location>
        <begin position="329"/>
        <end position="363"/>
    </location>
</feature>
<sequence length="363" mass="40576">MNIEDLRRYSRQQRQEITSRLRKSARESSDQAFTRTASGLRTSIDDKTALTWGPKVTTAKGMSLTPEEAEQRWREQLRIEAYAAAVAEYQKKKAEAALLRQNGAASINQNQNLPQPEIRAGAQVMPDKVIAGLDRRNIILTNGEVRALLSGCILAYGEMEFAIREGGLVVEHRLYKHANHAPVSATKQSYQEEIMTTFSVEIHEDIVTRLKESVRPEITLDLPSVPEQGDKLWVKSLRGTHIVETEKCMILESCRVSRLRPTVRLVLLFGIATNHGHDASGEQEALRERRQHAPLPEIIRSISSEQIQKELSQSRARMARKLALLNKKGTFTPERAGHTSSTVTNDCAAGGVEDSDFAGSDKE</sequence>
<reference evidence="2 3" key="1">
    <citation type="journal article" date="2014" name="Genome Biol. Evol.">
        <title>The genome of the myxosporean Thelohanellus kitauei shows adaptations to nutrient acquisition within its fish host.</title>
        <authorList>
            <person name="Yang Y."/>
            <person name="Xiong J."/>
            <person name="Zhou Z."/>
            <person name="Huo F."/>
            <person name="Miao W."/>
            <person name="Ran C."/>
            <person name="Liu Y."/>
            <person name="Zhang J."/>
            <person name="Feng J."/>
            <person name="Wang M."/>
            <person name="Wang M."/>
            <person name="Wang L."/>
            <person name="Yao B."/>
        </authorList>
    </citation>
    <scope>NUCLEOTIDE SEQUENCE [LARGE SCALE GENOMIC DNA]</scope>
    <source>
        <strain evidence="2">Wuqing</strain>
    </source>
</reference>
<comment type="caution">
    <text evidence="2">The sequence shown here is derived from an EMBL/GenBank/DDBJ whole genome shotgun (WGS) entry which is preliminary data.</text>
</comment>
<dbReference type="EMBL" id="JWZT01004128">
    <property type="protein sequence ID" value="KII64660.1"/>
    <property type="molecule type" value="Genomic_DNA"/>
</dbReference>
<accession>A0A0C2MJW3</accession>
<gene>
    <name evidence="2" type="ORF">RF11_01291</name>
</gene>
<evidence type="ECO:0000256" key="1">
    <source>
        <dbReference type="SAM" id="MobiDB-lite"/>
    </source>
</evidence>
<evidence type="ECO:0000313" key="3">
    <source>
        <dbReference type="Proteomes" id="UP000031668"/>
    </source>
</evidence>
<organism evidence="2 3">
    <name type="scientific">Thelohanellus kitauei</name>
    <name type="common">Myxosporean</name>
    <dbReference type="NCBI Taxonomy" id="669202"/>
    <lineage>
        <taxon>Eukaryota</taxon>
        <taxon>Metazoa</taxon>
        <taxon>Cnidaria</taxon>
        <taxon>Myxozoa</taxon>
        <taxon>Myxosporea</taxon>
        <taxon>Bivalvulida</taxon>
        <taxon>Platysporina</taxon>
        <taxon>Myxobolidae</taxon>
        <taxon>Thelohanellus</taxon>
    </lineage>
</organism>
<name>A0A0C2MJW3_THEKT</name>